<evidence type="ECO:0000313" key="7">
    <source>
        <dbReference type="Proteomes" id="UP000438476"/>
    </source>
</evidence>
<dbReference type="Proteomes" id="UP000438476">
    <property type="component" value="Unassembled WGS sequence"/>
</dbReference>
<comment type="similarity">
    <text evidence="1 4">Belongs to the aldehyde dehydrogenase family.</text>
</comment>
<dbReference type="InterPro" id="IPR015590">
    <property type="entry name" value="Aldehyde_DH_dom"/>
</dbReference>
<evidence type="ECO:0000256" key="4">
    <source>
        <dbReference type="RuleBase" id="RU003345"/>
    </source>
</evidence>
<keyword evidence="7" id="KW-1185">Reference proteome</keyword>
<keyword evidence="2 4" id="KW-0560">Oxidoreductase</keyword>
<organism evidence="6 7">
    <name type="scientific">Altericroceibacterium endophyticum</name>
    <dbReference type="NCBI Taxonomy" id="1808508"/>
    <lineage>
        <taxon>Bacteria</taxon>
        <taxon>Pseudomonadati</taxon>
        <taxon>Pseudomonadota</taxon>
        <taxon>Alphaproteobacteria</taxon>
        <taxon>Sphingomonadales</taxon>
        <taxon>Erythrobacteraceae</taxon>
        <taxon>Altericroceibacterium</taxon>
    </lineage>
</organism>
<dbReference type="EMBL" id="WTYT01000002">
    <property type="protein sequence ID" value="MXO65153.1"/>
    <property type="molecule type" value="Genomic_DNA"/>
</dbReference>
<dbReference type="InterPro" id="IPR016162">
    <property type="entry name" value="Ald_DH_N"/>
</dbReference>
<proteinExistence type="inferred from homology"/>
<dbReference type="Gene3D" id="3.40.309.10">
    <property type="entry name" value="Aldehyde Dehydrogenase, Chain A, domain 2"/>
    <property type="match status" value="1"/>
</dbReference>
<dbReference type="Gene3D" id="3.40.605.10">
    <property type="entry name" value="Aldehyde Dehydrogenase, Chain A, domain 1"/>
    <property type="match status" value="1"/>
</dbReference>
<feature type="active site" evidence="3">
    <location>
        <position position="268"/>
    </location>
</feature>
<dbReference type="InterPro" id="IPR016161">
    <property type="entry name" value="Ald_DH/histidinol_DH"/>
</dbReference>
<protein>
    <submittedName>
        <fullName evidence="6">Aldehyde dehydrogenase family protein</fullName>
    </submittedName>
</protein>
<comment type="caution">
    <text evidence="6">The sequence shown here is derived from an EMBL/GenBank/DDBJ whole genome shotgun (WGS) entry which is preliminary data.</text>
</comment>
<dbReference type="AlphaFoldDB" id="A0A6I4T521"/>
<dbReference type="RefSeq" id="WP_160735583.1">
    <property type="nucleotide sequence ID" value="NZ_WTYT01000002.1"/>
</dbReference>
<dbReference type="PANTHER" id="PTHR11699">
    <property type="entry name" value="ALDEHYDE DEHYDROGENASE-RELATED"/>
    <property type="match status" value="1"/>
</dbReference>
<dbReference type="OrthoDB" id="9761688at2"/>
<evidence type="ECO:0000313" key="6">
    <source>
        <dbReference type="EMBL" id="MXO65153.1"/>
    </source>
</evidence>
<dbReference type="SUPFAM" id="SSF53720">
    <property type="entry name" value="ALDH-like"/>
    <property type="match status" value="1"/>
</dbReference>
<dbReference type="InterPro" id="IPR016160">
    <property type="entry name" value="Ald_DH_CS_CYS"/>
</dbReference>
<reference evidence="6 7" key="1">
    <citation type="submission" date="2019-12" db="EMBL/GenBank/DDBJ databases">
        <title>Genomic-based taxomic classification of the family Erythrobacteraceae.</title>
        <authorList>
            <person name="Xu L."/>
        </authorList>
    </citation>
    <scope>NUCLEOTIDE SEQUENCE [LARGE SCALE GENOMIC DNA]</scope>
    <source>
        <strain evidence="6 7">LMG 29518</strain>
    </source>
</reference>
<accession>A0A6I4T521</accession>
<name>A0A6I4T521_9SPHN</name>
<evidence type="ECO:0000256" key="2">
    <source>
        <dbReference type="ARBA" id="ARBA00023002"/>
    </source>
</evidence>
<feature type="domain" description="Aldehyde dehydrogenase" evidence="5">
    <location>
        <begin position="30"/>
        <end position="498"/>
    </location>
</feature>
<dbReference type="FunFam" id="3.40.605.10:FF:000007">
    <property type="entry name" value="NAD/NADP-dependent betaine aldehyde dehydrogenase"/>
    <property type="match status" value="1"/>
</dbReference>
<gene>
    <name evidence="6" type="ORF">GRI91_05245</name>
</gene>
<dbReference type="InterPro" id="IPR016163">
    <property type="entry name" value="Ald_DH_C"/>
</dbReference>
<dbReference type="Pfam" id="PF00171">
    <property type="entry name" value="Aldedh"/>
    <property type="match status" value="1"/>
</dbReference>
<dbReference type="InterPro" id="IPR029510">
    <property type="entry name" value="Ald_DH_CS_GLU"/>
</dbReference>
<sequence length="503" mass="51737">MNAPTNFDLDALKADLSAKSRELFIGGKYVPAASGETIDVVNPATGQSFATAAAGGEEDINRAVAAARKAFDGGWPQTSPAQRARLMLKLADLIEANADELAFTETLDNGMPLMMAKMGAVGAAAEQLRYNAGWATKITGETITPSFPGEWQCMTLRQPVGVVGAIVPWNFPFAMAVSKLAAALAAGCTIVLKPAEQTPLTAALLGRLIGEAGFPEGVVNIVTGYGHSAGAALAAHPDVNKVSFTGSTAIGKEIIRASTGNLKRVTLELGGKSPTVIFGDADLSKAIPSAAMGIFGNSGQVCAAGSRLFAHESVFEQVVEGISAMAQNLKVGSGLSPETQMGPLVSDKQQERVLSYIESGGSEGASVAVGGGTVTPEGCEGGYFVQPTVLTGTVSGMKVVEEEIFGPVLCAMRFGDDDIDMIAKSANASDYGLSSSIWTENITSALKLARRLEAGNVRINGVGGGVDPALPLGGFKQSGWGRECGRAGVEAYTELKTVSIGLG</sequence>
<evidence type="ECO:0000256" key="1">
    <source>
        <dbReference type="ARBA" id="ARBA00009986"/>
    </source>
</evidence>
<dbReference type="PROSITE" id="PS00070">
    <property type="entry name" value="ALDEHYDE_DEHYDR_CYS"/>
    <property type="match status" value="1"/>
</dbReference>
<dbReference type="PROSITE" id="PS00687">
    <property type="entry name" value="ALDEHYDE_DEHYDR_GLU"/>
    <property type="match status" value="1"/>
</dbReference>
<dbReference type="GO" id="GO:0016620">
    <property type="term" value="F:oxidoreductase activity, acting on the aldehyde or oxo group of donors, NAD or NADP as acceptor"/>
    <property type="evidence" value="ECO:0007669"/>
    <property type="project" value="InterPro"/>
</dbReference>
<dbReference type="FunFam" id="3.40.309.10:FF:000012">
    <property type="entry name" value="Betaine aldehyde dehydrogenase"/>
    <property type="match status" value="1"/>
</dbReference>
<evidence type="ECO:0000256" key="3">
    <source>
        <dbReference type="PROSITE-ProRule" id="PRU10007"/>
    </source>
</evidence>
<evidence type="ECO:0000259" key="5">
    <source>
        <dbReference type="Pfam" id="PF00171"/>
    </source>
</evidence>